<gene>
    <name evidence="8" type="ORF">ADEAN_000024900</name>
</gene>
<dbReference type="VEuPathDB" id="TriTrypDB:ADEAN_000024900"/>
<evidence type="ECO:0000256" key="3">
    <source>
        <dbReference type="ARBA" id="ARBA00022771"/>
    </source>
</evidence>
<accession>S9VS17</accession>
<feature type="domain" description="CCHC-type" evidence="7">
    <location>
        <begin position="120"/>
        <end position="134"/>
    </location>
</feature>
<protein>
    <submittedName>
        <fullName evidence="8">Zinc knuckle, putative</fullName>
    </submittedName>
</protein>
<keyword evidence="3 5" id="KW-0863">Zinc-finger</keyword>
<evidence type="ECO:0000259" key="7">
    <source>
        <dbReference type="PROSITE" id="PS50158"/>
    </source>
</evidence>
<evidence type="ECO:0000313" key="8">
    <source>
        <dbReference type="EMBL" id="CAD2212837.1"/>
    </source>
</evidence>
<dbReference type="SUPFAM" id="SSF57756">
    <property type="entry name" value="Retrovirus zinc finger-like domains"/>
    <property type="match status" value="4"/>
</dbReference>
<dbReference type="AlphaFoldDB" id="S9VS17"/>
<proteinExistence type="predicted"/>
<dbReference type="OrthoDB" id="3863715at2759"/>
<sequence length="514" mass="57102">MDPPPPLLPETPIKTEVQGQLKDLSGMKCNNCARVGHLKRNCPTVKCRECGHEGHFREDCPLKRSRHHEDIESVGLKFEVCHMCGSPKHMQSSCPMKQQLMECFQCHQLGHGAVTCPLTRCYNCGTYGHSSQICSSKPYCFHCAHQGHRSLDCPLRTRGRVCYQCNRPGHDAAECPKGQLCRMCQQPGHFIAHCPLAVCYACNEKGHTSSVCEKVHCSNCGGQHETTHCRQPAGEQHDTDSDSAPSTHVPTDHPAAPAGDPSYVVPPYTPSGEERSGRVAVVIDGPYFERCMTKKGLHRDTSAYYTTTAEALAHTLQYIGDILHMEPFAFWFDTDPDAFNEFVETAIPLAHRAQHLTEAALRKRFLTDEMNADHSLKNVIAKLVGGMKRQRGYTQDGPGHVWVQSGVDVAIATCIIEQFQSHRFDQVVLLAGDVDLYPSVHFCNTSRTSPTTKHPVPSEKSATPVRVCGSSTSISKIYGQEQHISDFLPKILLDKPHHVEGTRKIEFPTHTVFC</sequence>
<dbReference type="Gene3D" id="4.10.60.10">
    <property type="entry name" value="Zinc finger, CCHC-type"/>
    <property type="match status" value="4"/>
</dbReference>
<dbReference type="InterPro" id="IPR001878">
    <property type="entry name" value="Znf_CCHC"/>
</dbReference>
<feature type="domain" description="CCHC-type" evidence="7">
    <location>
        <begin position="28"/>
        <end position="43"/>
    </location>
</feature>
<reference evidence="8 9" key="1">
    <citation type="submission" date="2020-08" db="EMBL/GenBank/DDBJ databases">
        <authorList>
            <person name="Newling K."/>
            <person name="Davey J."/>
            <person name="Forrester S."/>
        </authorList>
    </citation>
    <scope>NUCLEOTIDE SEQUENCE [LARGE SCALE GENOMIC DNA]</scope>
    <source>
        <strain evidence="9">Crithidia deanei Carvalho (ATCC PRA-265)</strain>
    </source>
</reference>
<dbReference type="SMART" id="SM00343">
    <property type="entry name" value="ZnF_C2HC"/>
    <property type="match status" value="9"/>
</dbReference>
<evidence type="ECO:0000256" key="5">
    <source>
        <dbReference type="PROSITE-ProRule" id="PRU00047"/>
    </source>
</evidence>
<dbReference type="PROSITE" id="PS50158">
    <property type="entry name" value="ZF_CCHC"/>
    <property type="match status" value="5"/>
</dbReference>
<feature type="domain" description="CCHC-type" evidence="7">
    <location>
        <begin position="46"/>
        <end position="61"/>
    </location>
</feature>
<keyword evidence="1" id="KW-0479">Metal-binding</keyword>
<dbReference type="Pfam" id="PF00098">
    <property type="entry name" value="zf-CCHC"/>
    <property type="match status" value="3"/>
</dbReference>
<feature type="region of interest" description="Disordered" evidence="6">
    <location>
        <begin position="231"/>
        <end position="263"/>
    </location>
</feature>
<dbReference type="InterPro" id="IPR036875">
    <property type="entry name" value="Znf_CCHC_sf"/>
</dbReference>
<evidence type="ECO:0000256" key="2">
    <source>
        <dbReference type="ARBA" id="ARBA00022737"/>
    </source>
</evidence>
<dbReference type="PANTHER" id="PTHR47103">
    <property type="entry name" value="DNA-BINDING PROTEIN"/>
    <property type="match status" value="1"/>
</dbReference>
<keyword evidence="2" id="KW-0677">Repeat</keyword>
<evidence type="ECO:0000256" key="1">
    <source>
        <dbReference type="ARBA" id="ARBA00022723"/>
    </source>
</evidence>
<dbReference type="CDD" id="cd18722">
    <property type="entry name" value="PIN_NicB-like"/>
    <property type="match status" value="1"/>
</dbReference>
<feature type="domain" description="CCHC-type" evidence="7">
    <location>
        <begin position="162"/>
        <end position="177"/>
    </location>
</feature>
<dbReference type="Proteomes" id="UP000515908">
    <property type="component" value="Chromosome 01"/>
</dbReference>
<evidence type="ECO:0000313" key="9">
    <source>
        <dbReference type="Proteomes" id="UP000515908"/>
    </source>
</evidence>
<feature type="domain" description="CCHC-type" evidence="7">
    <location>
        <begin position="140"/>
        <end position="154"/>
    </location>
</feature>
<dbReference type="GO" id="GO:0008270">
    <property type="term" value="F:zinc ion binding"/>
    <property type="evidence" value="ECO:0007669"/>
    <property type="project" value="UniProtKB-KW"/>
</dbReference>
<dbReference type="Gene3D" id="3.40.50.1010">
    <property type="entry name" value="5'-nuclease"/>
    <property type="match status" value="1"/>
</dbReference>
<keyword evidence="4" id="KW-0862">Zinc</keyword>
<keyword evidence="9" id="KW-1185">Reference proteome</keyword>
<name>S9VS17_9TRYP</name>
<evidence type="ECO:0000256" key="4">
    <source>
        <dbReference type="ARBA" id="ARBA00022833"/>
    </source>
</evidence>
<evidence type="ECO:0000256" key="6">
    <source>
        <dbReference type="SAM" id="MobiDB-lite"/>
    </source>
</evidence>
<dbReference type="EMBL" id="LR877145">
    <property type="protein sequence ID" value="CAD2212837.1"/>
    <property type="molecule type" value="Genomic_DNA"/>
</dbReference>
<dbReference type="GO" id="GO:0003676">
    <property type="term" value="F:nucleic acid binding"/>
    <property type="evidence" value="ECO:0007669"/>
    <property type="project" value="InterPro"/>
</dbReference>
<dbReference type="PANTHER" id="PTHR47103:SF8">
    <property type="entry name" value="DNA-BINDING PROTEIN"/>
    <property type="match status" value="1"/>
</dbReference>
<organism evidence="8 9">
    <name type="scientific">Angomonas deanei</name>
    <dbReference type="NCBI Taxonomy" id="59799"/>
    <lineage>
        <taxon>Eukaryota</taxon>
        <taxon>Discoba</taxon>
        <taxon>Euglenozoa</taxon>
        <taxon>Kinetoplastea</taxon>
        <taxon>Metakinetoplastina</taxon>
        <taxon>Trypanosomatida</taxon>
        <taxon>Trypanosomatidae</taxon>
        <taxon>Strigomonadinae</taxon>
        <taxon>Angomonas</taxon>
    </lineage>
</organism>